<dbReference type="EMBL" id="JAFDVD010000012">
    <property type="protein sequence ID" value="MBM6400985.1"/>
    <property type="molecule type" value="Genomic_DNA"/>
</dbReference>
<accession>A0ABS2CM71</accession>
<dbReference type="SUPFAM" id="SSF53756">
    <property type="entry name" value="UDP-Glycosyltransferase/glycogen phosphorylase"/>
    <property type="match status" value="1"/>
</dbReference>
<reference evidence="2" key="1">
    <citation type="submission" date="2021-02" db="EMBL/GenBank/DDBJ databases">
        <title>Phycicoccus sp. MQZ13P-5T, whole genome shotgun sequence.</title>
        <authorList>
            <person name="Tuo L."/>
        </authorList>
    </citation>
    <scope>NUCLEOTIDE SEQUENCE</scope>
    <source>
        <strain evidence="2">MQZ13P-5</strain>
    </source>
</reference>
<name>A0ABS2CM71_9MICO</name>
<evidence type="ECO:0000313" key="3">
    <source>
        <dbReference type="Proteomes" id="UP001430172"/>
    </source>
</evidence>
<dbReference type="Proteomes" id="UP001430172">
    <property type="component" value="Unassembled WGS sequence"/>
</dbReference>
<feature type="transmembrane region" description="Helical" evidence="1">
    <location>
        <begin position="182"/>
        <end position="203"/>
    </location>
</feature>
<sequence>MQSLRDPAVRTAALGALGWFVAVGLAVVAAVLGLPWLGFVAVALFYAGEAALAAGDPRVDLWLGEREMAPLQRAMLRDAVSVLAWLLTVEPAIRLVVPVVVTVLAVPAAHLGYRVLTAHHASVRRGRLAWQRLDVEGELEGPLRLPPILPVVGPFSGRLVLLLCDVFVVVGLWAVVAGAGSVVLAVGAALTLLALAACILAGVRRSAVVRHLPSATEDNERLRRAVEDFAPEVVVYFSGPIGTTYQLNVWLEALERVRRRTLLVVRERHHLDDLLPTTLPLVIAPSAVHVEFVHTDSVLVALYPTTVIRNNHMIRLPGVRHVFINHGDGDKAVTYSPLHRVFDEIWVAGRAACDRYLTKGEGVRLDQLVVVGRPQLAHVGLRSGAPVEQPPTVLYAPTWEGNFDDVDYSSVASMGVGLVRELLRAEPPVRVLFKPHPATGNRRSDAAGALAEVTEMVRRSPRGTLVAPGPDALYDAFNACDVLVADVSSVVADFLASRKPYVVTNPRRRDTAAMQRDFPSTSGGPVLSPGDRVVDLVREAVTTDPYRERRERLAEYFLGEPSPDPIGRFADEVEAACLRAAERHDHVLETNREAPR</sequence>
<dbReference type="RefSeq" id="WP_204131449.1">
    <property type="nucleotide sequence ID" value="NZ_JAFDVD010000012.1"/>
</dbReference>
<keyword evidence="1" id="KW-1133">Transmembrane helix</keyword>
<evidence type="ECO:0000313" key="2">
    <source>
        <dbReference type="EMBL" id="MBM6400985.1"/>
    </source>
</evidence>
<evidence type="ECO:0000256" key="1">
    <source>
        <dbReference type="SAM" id="Phobius"/>
    </source>
</evidence>
<feature type="transmembrane region" description="Helical" evidence="1">
    <location>
        <begin position="12"/>
        <end position="30"/>
    </location>
</feature>
<dbReference type="Gene3D" id="3.40.50.12580">
    <property type="match status" value="1"/>
</dbReference>
<keyword evidence="3" id="KW-1185">Reference proteome</keyword>
<protein>
    <submittedName>
        <fullName evidence="2">CDP-glycerol glycerophosphotransferase family protein</fullName>
    </submittedName>
</protein>
<dbReference type="Pfam" id="PF04464">
    <property type="entry name" value="Glyphos_transf"/>
    <property type="match status" value="1"/>
</dbReference>
<comment type="caution">
    <text evidence="2">The sequence shown here is derived from an EMBL/GenBank/DDBJ whole genome shotgun (WGS) entry which is preliminary data.</text>
</comment>
<gene>
    <name evidence="2" type="ORF">JQN70_11350</name>
</gene>
<dbReference type="InterPro" id="IPR007554">
    <property type="entry name" value="Glycerophosphate_synth"/>
</dbReference>
<organism evidence="2 3">
    <name type="scientific">Phycicoccus sonneratiae</name>
    <dbReference type="NCBI Taxonomy" id="2807628"/>
    <lineage>
        <taxon>Bacteria</taxon>
        <taxon>Bacillati</taxon>
        <taxon>Actinomycetota</taxon>
        <taxon>Actinomycetes</taxon>
        <taxon>Micrococcales</taxon>
        <taxon>Intrasporangiaceae</taxon>
        <taxon>Phycicoccus</taxon>
    </lineage>
</organism>
<feature type="transmembrane region" description="Helical" evidence="1">
    <location>
        <begin position="159"/>
        <end position="176"/>
    </location>
</feature>
<keyword evidence="1" id="KW-0812">Transmembrane</keyword>
<keyword evidence="1" id="KW-0472">Membrane</keyword>
<proteinExistence type="predicted"/>
<dbReference type="InterPro" id="IPR043148">
    <property type="entry name" value="TagF_C"/>
</dbReference>